<dbReference type="EMBL" id="VSSQ01004741">
    <property type="protein sequence ID" value="MPM26464.1"/>
    <property type="molecule type" value="Genomic_DNA"/>
</dbReference>
<dbReference type="GO" id="GO:0005886">
    <property type="term" value="C:plasma membrane"/>
    <property type="evidence" value="ECO:0007669"/>
    <property type="project" value="TreeGrafter"/>
</dbReference>
<dbReference type="InterPro" id="IPR043128">
    <property type="entry name" value="Rev_trsase/Diguanyl_cyclase"/>
</dbReference>
<keyword evidence="1" id="KW-0812">Transmembrane</keyword>
<evidence type="ECO:0000259" key="2">
    <source>
        <dbReference type="PROSITE" id="PS50887"/>
    </source>
</evidence>
<dbReference type="InterPro" id="IPR050469">
    <property type="entry name" value="Diguanylate_Cyclase"/>
</dbReference>
<dbReference type="PANTHER" id="PTHR45138">
    <property type="entry name" value="REGULATORY COMPONENTS OF SENSORY TRANSDUCTION SYSTEM"/>
    <property type="match status" value="1"/>
</dbReference>
<accession>A0A644YK21</accession>
<evidence type="ECO:0000256" key="1">
    <source>
        <dbReference type="SAM" id="Phobius"/>
    </source>
</evidence>
<dbReference type="InterPro" id="IPR029787">
    <property type="entry name" value="Nucleotide_cyclase"/>
</dbReference>
<protein>
    <recommendedName>
        <fullName evidence="2">GGDEF domain-containing protein</fullName>
    </recommendedName>
</protein>
<dbReference type="GO" id="GO:0052621">
    <property type="term" value="F:diguanylate cyclase activity"/>
    <property type="evidence" value="ECO:0007669"/>
    <property type="project" value="TreeGrafter"/>
</dbReference>
<dbReference type="InterPro" id="IPR000160">
    <property type="entry name" value="GGDEF_dom"/>
</dbReference>
<dbReference type="Pfam" id="PF08269">
    <property type="entry name" value="dCache_2"/>
    <property type="match status" value="1"/>
</dbReference>
<dbReference type="Gene3D" id="3.30.70.270">
    <property type="match status" value="1"/>
</dbReference>
<feature type="transmembrane region" description="Helical" evidence="1">
    <location>
        <begin position="310"/>
        <end position="329"/>
    </location>
</feature>
<comment type="caution">
    <text evidence="3">The sequence shown here is derived from an EMBL/GenBank/DDBJ whole genome shotgun (WGS) entry which is preliminary data.</text>
</comment>
<dbReference type="Pfam" id="PF00990">
    <property type="entry name" value="GGDEF"/>
    <property type="match status" value="1"/>
</dbReference>
<dbReference type="AlphaFoldDB" id="A0A644YK21"/>
<proteinExistence type="predicted"/>
<reference evidence="3" key="1">
    <citation type="submission" date="2019-08" db="EMBL/GenBank/DDBJ databases">
        <authorList>
            <person name="Kucharzyk K."/>
            <person name="Murdoch R.W."/>
            <person name="Higgins S."/>
            <person name="Loffler F."/>
        </authorList>
    </citation>
    <scope>NUCLEOTIDE SEQUENCE</scope>
</reference>
<dbReference type="SMART" id="SM00267">
    <property type="entry name" value="GGDEF"/>
    <property type="match status" value="1"/>
</dbReference>
<dbReference type="GO" id="GO:1902201">
    <property type="term" value="P:negative regulation of bacterial-type flagellum-dependent cell motility"/>
    <property type="evidence" value="ECO:0007669"/>
    <property type="project" value="TreeGrafter"/>
</dbReference>
<dbReference type="Gene3D" id="3.30.450.20">
    <property type="entry name" value="PAS domain"/>
    <property type="match status" value="1"/>
</dbReference>
<evidence type="ECO:0000313" key="3">
    <source>
        <dbReference type="EMBL" id="MPM26464.1"/>
    </source>
</evidence>
<organism evidence="3">
    <name type="scientific">bioreactor metagenome</name>
    <dbReference type="NCBI Taxonomy" id="1076179"/>
    <lineage>
        <taxon>unclassified sequences</taxon>
        <taxon>metagenomes</taxon>
        <taxon>ecological metagenomes</taxon>
    </lineage>
</organism>
<dbReference type="GO" id="GO:0043709">
    <property type="term" value="P:cell adhesion involved in single-species biofilm formation"/>
    <property type="evidence" value="ECO:0007669"/>
    <property type="project" value="TreeGrafter"/>
</dbReference>
<sequence length="453" mass="51977">MKRKFWTTSTTIILISAILLFALSMLTISRIEKVYRTNTAESIEHLKRQFLYDSVQNQVKRIDTHRAITNQRYKAELERKLLLLDNAYTTGDGFVGRATSYLSNSANAAWTAVLWEKETGKVILDTHSLVGEGELPIEVVGKRIHEYVTQIFRSYASYTLFLGIPQTVIESEVKAFITEEIYGSAYSENSYIWVNEVVNWDGGDGYAIRRIHPNLRDTVGTLLSTSMTDIKGNTPYKTELEGVKQNGELFFTYYFQKKDSKEISEKLTYAKLYKDYNWIVAMGIHLDDLSAYVNNTNNQSSFILRQITPLFIFLVLGLFVLNSVLLMIIEKRKSKKDNQALQIEANQDTLTGIGNRRYGETVLKDHFYKFKRDQKQVLVAVFDIDFFKHINDTYGHDIGDRTLVQLCRALEHVVCTRDSLFRMGGDEFLVICSDIAGKNLEKIWVNHFSCGIG</sequence>
<keyword evidence="1" id="KW-1133">Transmembrane helix</keyword>
<name>A0A644YK21_9ZZZZ</name>
<dbReference type="PROSITE" id="PS50887">
    <property type="entry name" value="GGDEF"/>
    <property type="match status" value="1"/>
</dbReference>
<feature type="domain" description="GGDEF" evidence="2">
    <location>
        <begin position="375"/>
        <end position="453"/>
    </location>
</feature>
<dbReference type="SUPFAM" id="SSF55073">
    <property type="entry name" value="Nucleotide cyclase"/>
    <property type="match status" value="1"/>
</dbReference>
<gene>
    <name evidence="3" type="ORF">SDC9_72966</name>
</gene>
<dbReference type="CDD" id="cd01949">
    <property type="entry name" value="GGDEF"/>
    <property type="match status" value="1"/>
</dbReference>
<dbReference type="PANTHER" id="PTHR45138:SF9">
    <property type="entry name" value="DIGUANYLATE CYCLASE DGCM-RELATED"/>
    <property type="match status" value="1"/>
</dbReference>
<keyword evidence="1" id="KW-0472">Membrane</keyword>
<dbReference type="NCBIfam" id="TIGR00254">
    <property type="entry name" value="GGDEF"/>
    <property type="match status" value="1"/>
</dbReference>
<dbReference type="InterPro" id="IPR004010">
    <property type="entry name" value="Double_Cache_2"/>
</dbReference>